<organism evidence="3 4">
    <name type="scientific">Coptis chinensis</name>
    <dbReference type="NCBI Taxonomy" id="261450"/>
    <lineage>
        <taxon>Eukaryota</taxon>
        <taxon>Viridiplantae</taxon>
        <taxon>Streptophyta</taxon>
        <taxon>Embryophyta</taxon>
        <taxon>Tracheophyta</taxon>
        <taxon>Spermatophyta</taxon>
        <taxon>Magnoliopsida</taxon>
        <taxon>Ranunculales</taxon>
        <taxon>Ranunculaceae</taxon>
        <taxon>Coptidoideae</taxon>
        <taxon>Coptis</taxon>
    </lineage>
</organism>
<name>A0A835ITM1_9MAGN</name>
<evidence type="ECO:0000259" key="2">
    <source>
        <dbReference type="PROSITE" id="PS50192"/>
    </source>
</evidence>
<evidence type="ECO:0000313" key="4">
    <source>
        <dbReference type="Proteomes" id="UP000631114"/>
    </source>
</evidence>
<dbReference type="Gene3D" id="1.20.5.110">
    <property type="match status" value="1"/>
</dbReference>
<proteinExistence type="predicted"/>
<dbReference type="AlphaFoldDB" id="A0A835ITM1"/>
<gene>
    <name evidence="3" type="ORF">IFM89_003003</name>
</gene>
<protein>
    <recommendedName>
        <fullName evidence="2">t-SNARE coiled-coil homology domain-containing protein</fullName>
    </recommendedName>
</protein>
<dbReference type="GO" id="GO:0015031">
    <property type="term" value="P:protein transport"/>
    <property type="evidence" value="ECO:0007669"/>
    <property type="project" value="UniProtKB-KW"/>
</dbReference>
<evidence type="ECO:0000256" key="1">
    <source>
        <dbReference type="ARBA" id="ARBA00022927"/>
    </source>
</evidence>
<keyword evidence="4" id="KW-1185">Reference proteome</keyword>
<dbReference type="SUPFAM" id="SSF58038">
    <property type="entry name" value="SNARE fusion complex"/>
    <property type="match status" value="1"/>
</dbReference>
<dbReference type="OrthoDB" id="10255013at2759"/>
<reference evidence="3 4" key="1">
    <citation type="submission" date="2020-10" db="EMBL/GenBank/DDBJ databases">
        <title>The Coptis chinensis genome and diversification of protoberbering-type alkaloids.</title>
        <authorList>
            <person name="Wang B."/>
            <person name="Shu S."/>
            <person name="Song C."/>
            <person name="Liu Y."/>
        </authorList>
    </citation>
    <scope>NUCLEOTIDE SEQUENCE [LARGE SCALE GENOMIC DNA]</scope>
    <source>
        <strain evidence="3">HL-2020</strain>
        <tissue evidence="3">Leaf</tissue>
    </source>
</reference>
<dbReference type="InterPro" id="IPR000727">
    <property type="entry name" value="T_SNARE_dom"/>
</dbReference>
<comment type="caution">
    <text evidence="3">The sequence shown here is derived from an EMBL/GenBank/DDBJ whole genome shotgun (WGS) entry which is preliminary data.</text>
</comment>
<dbReference type="Proteomes" id="UP000631114">
    <property type="component" value="Unassembled WGS sequence"/>
</dbReference>
<dbReference type="EMBL" id="JADFTS010000001">
    <property type="protein sequence ID" value="KAF9623419.1"/>
    <property type="molecule type" value="Genomic_DNA"/>
</dbReference>
<keyword evidence="1" id="KW-0813">Transport</keyword>
<keyword evidence="1" id="KW-0653">Protein transport</keyword>
<sequence>MANEVKWEDYGLYFPSHLLKALRNRIVTEHKEGLKRRYYNATVLVDAQGEQMDDIELNVANARVYISGGTNRLISANAMKKKLGYLVYWI</sequence>
<feature type="domain" description="T-SNARE coiled-coil homology" evidence="2">
    <location>
        <begin position="44"/>
        <end position="76"/>
    </location>
</feature>
<evidence type="ECO:0000313" key="3">
    <source>
        <dbReference type="EMBL" id="KAF9623419.1"/>
    </source>
</evidence>
<dbReference type="PROSITE" id="PS50192">
    <property type="entry name" value="T_SNARE"/>
    <property type="match status" value="1"/>
</dbReference>
<accession>A0A835ITM1</accession>